<evidence type="ECO:0000313" key="3">
    <source>
        <dbReference type="Proteomes" id="UP001596052"/>
    </source>
</evidence>
<proteinExistence type="predicted"/>
<feature type="signal peptide" evidence="1">
    <location>
        <begin position="1"/>
        <end position="24"/>
    </location>
</feature>
<evidence type="ECO:0000313" key="2">
    <source>
        <dbReference type="EMBL" id="MFC5454439.1"/>
    </source>
</evidence>
<feature type="chain" id="PRO_5046674603" evidence="1">
    <location>
        <begin position="25"/>
        <end position="122"/>
    </location>
</feature>
<sequence length="122" mass="13176">MLTRLTALILTLCIGLPMCWCCVAAPQQKEVASCCAKKQHSASEHSQEPNCPCARHETARDVAATFVKAPAPALKLLAAPVWHALPPLSLTSAALFIHAPRHDHGPPLRTTPLYSRHCALLI</sequence>
<organism evidence="2 3">
    <name type="scientific">Prosthecobacter fluviatilis</name>
    <dbReference type="NCBI Taxonomy" id="445931"/>
    <lineage>
        <taxon>Bacteria</taxon>
        <taxon>Pseudomonadati</taxon>
        <taxon>Verrucomicrobiota</taxon>
        <taxon>Verrucomicrobiia</taxon>
        <taxon>Verrucomicrobiales</taxon>
        <taxon>Verrucomicrobiaceae</taxon>
        <taxon>Prosthecobacter</taxon>
    </lineage>
</organism>
<gene>
    <name evidence="2" type="ORF">ACFQDI_06180</name>
</gene>
<reference evidence="3" key="1">
    <citation type="journal article" date="2019" name="Int. J. Syst. Evol. Microbiol.">
        <title>The Global Catalogue of Microorganisms (GCM) 10K type strain sequencing project: providing services to taxonomists for standard genome sequencing and annotation.</title>
        <authorList>
            <consortium name="The Broad Institute Genomics Platform"/>
            <consortium name="The Broad Institute Genome Sequencing Center for Infectious Disease"/>
            <person name="Wu L."/>
            <person name="Ma J."/>
        </authorList>
    </citation>
    <scope>NUCLEOTIDE SEQUENCE [LARGE SCALE GENOMIC DNA]</scope>
    <source>
        <strain evidence="3">CGMCC 4.1469</strain>
    </source>
</reference>
<comment type="caution">
    <text evidence="2">The sequence shown here is derived from an EMBL/GenBank/DDBJ whole genome shotgun (WGS) entry which is preliminary data.</text>
</comment>
<dbReference type="EMBL" id="JBHSMQ010000002">
    <property type="protein sequence ID" value="MFC5454439.1"/>
    <property type="molecule type" value="Genomic_DNA"/>
</dbReference>
<dbReference type="RefSeq" id="WP_377164522.1">
    <property type="nucleotide sequence ID" value="NZ_JBHSMQ010000002.1"/>
</dbReference>
<keyword evidence="1" id="KW-0732">Signal</keyword>
<name>A0ABW0KM96_9BACT</name>
<evidence type="ECO:0000256" key="1">
    <source>
        <dbReference type="SAM" id="SignalP"/>
    </source>
</evidence>
<dbReference type="Proteomes" id="UP001596052">
    <property type="component" value="Unassembled WGS sequence"/>
</dbReference>
<protein>
    <submittedName>
        <fullName evidence="2">Uncharacterized protein</fullName>
    </submittedName>
</protein>
<keyword evidence="3" id="KW-1185">Reference proteome</keyword>
<accession>A0ABW0KM96</accession>